<feature type="region of interest" description="Disordered" evidence="7">
    <location>
        <begin position="154"/>
        <end position="219"/>
    </location>
</feature>
<proteinExistence type="inferred from homology"/>
<feature type="region of interest" description="Disordered" evidence="7">
    <location>
        <begin position="248"/>
        <end position="269"/>
    </location>
</feature>
<dbReference type="GO" id="GO:0006508">
    <property type="term" value="P:proteolysis"/>
    <property type="evidence" value="ECO:0007669"/>
    <property type="project" value="UniProtKB-KW"/>
</dbReference>
<sequence>MASWKALWVLGVVLLHLCSGSRAAVFLRTATITGDESRSDLGRRLLQARQETCKDPRWGPLCGRNQYLLQLAAATDLLERLEAQGAVWSEYVPDDAWLVLAAPGFEATAAAAGHNVVPFAPHYKVSPELQEVLSAAKQVLRDAGLAAAGDLEVGGEQPAAATPTDEQQQQQQQQQQQRQLEEQHFSRSLELGPPEGEETGGDEQERRETQQGQQQVEGAPGGLELAAHAAVLAHPVVRQLRAVPRGARGGLPARALGDSGSGGSGPEGRVLAAAEDWGPPLAALGTAGGAAAGCGPLAHAEGTRSLTVSVCAHELAAVVDWLSAQPQAHWLEPRRRMRLHNRIASAVAQGALTGAPGDDPASPGMHPLFAPAVGLRGEGQVVGVGDSGLDMDSCYFFDPTVSFKDNTKPEGNLGNVFTSATHRKVAYYIGRSDTNMLDGVGHGTHVCGTIAGLPLNTASDSDDPATGQAPGARLGFIDLSSAAGNDVGVPDDLNADYFPMAYSRGTRIHSGEYSWGSSVATYDESASTADKFLFEHPDFLAVFAAGNYGSNQDLPTTVTSPATAKNGVAVGATMSWRRQYSRRLGAPVANVRLEIMNAPDAPQGSDTLTLNWRVVGTDWGPQFDSIFGRRLLLAGATDGGAACTPGSAEAARGGVLVAIRSAGCNLATKIQTASAGGALALLLATRQESGYQIIPRDGAPDLLPVGGIPLSMAQQLRQYVAVGTNTAYVTFSKHEVCDCPSFEDIASYSSFGPTSDRRFKPDIVAPGDLTSAYSDGQYTGAIDSCRTMRKQGTSMATPVVAGSAALARQYFMAGFYPSGSKGAGVAFTPSGVLLKAALVGGTSEMLGYTELSLPLEPSPSFRQGFGRLNLTRAIPVSGVSPAGWRIQVIDLAGLNEGETHRYCITVTGPTTITLTWYVAAPVLAPGVAATAAPWYDWPASPAAGVTLQNDLDLVVTPSRAQGLKLRGNGWHDNLNTVERVKDIPLGPAQIEVSGARVIAKAGTQKYALVVQGRFDGVLASSDGKNPDPAARDAARDCPAPVPAPPAATSAPIVIGGAAPAATAAAAATATPDVKAAVPPAAVVPPAAAVPPAAVVPPAAAVPPAAVPPAAVPPAAVPPAAVPPAAVPPAAVPPAAVPPAAVPPDAQPVPIQIQTQPAPVPVAPVPVPAAPVPVAPVAVPSAPVRAAPGANPDAVNQLLAGMGAKGSAPGAAAPAKPVLQSQPVPLAVQQPAAAQALLPVVPASQPADSTAAGQLVNAMQGGDGQPGQRRGLAEGPQPMAVLRADDGGAAAAAQAQPQGGGVAEAAEALLAAAADAAEVASEAAADAWLWGSEFWEDLPRGAATAAAVVLAAAALA</sequence>
<dbReference type="InterPro" id="IPR008979">
    <property type="entry name" value="Galactose-bd-like_sf"/>
</dbReference>
<dbReference type="PROSITE" id="PS00138">
    <property type="entry name" value="SUBTILASE_SER"/>
    <property type="match status" value="1"/>
</dbReference>
<feature type="region of interest" description="Disordered" evidence="7">
    <location>
        <begin position="1020"/>
        <end position="1044"/>
    </location>
</feature>
<dbReference type="OrthoDB" id="536624at2759"/>
<feature type="domain" description="Peptidase S8/S53" evidence="9">
    <location>
        <begin position="377"/>
        <end position="812"/>
    </location>
</feature>
<dbReference type="PANTHER" id="PTHR43399">
    <property type="entry name" value="SUBTILISIN-RELATED"/>
    <property type="match status" value="1"/>
</dbReference>
<name>A0A0D2KIU6_9CHLO</name>
<dbReference type="InterPro" id="IPR034058">
    <property type="entry name" value="TagA/B/C/D_pept_dom"/>
</dbReference>
<protein>
    <submittedName>
        <fullName evidence="10">Serine protease/ABC transporter tagD</fullName>
    </submittedName>
</protein>
<evidence type="ECO:0000313" key="10">
    <source>
        <dbReference type="EMBL" id="KIY95703.1"/>
    </source>
</evidence>
<dbReference type="RefSeq" id="XP_013894723.1">
    <property type="nucleotide sequence ID" value="XM_014039269.1"/>
</dbReference>
<evidence type="ECO:0000256" key="1">
    <source>
        <dbReference type="ARBA" id="ARBA00011073"/>
    </source>
</evidence>
<dbReference type="SUPFAM" id="SSF49785">
    <property type="entry name" value="Galactose-binding domain-like"/>
    <property type="match status" value="1"/>
</dbReference>
<dbReference type="InterPro" id="IPR015500">
    <property type="entry name" value="Peptidase_S8_subtilisin-rel"/>
</dbReference>
<dbReference type="InterPro" id="IPR036852">
    <property type="entry name" value="Peptidase_S8/S53_dom_sf"/>
</dbReference>
<feature type="compositionally biased region" description="Low complexity" evidence="7">
    <location>
        <begin position="166"/>
        <end position="178"/>
    </location>
</feature>
<evidence type="ECO:0000256" key="5">
    <source>
        <dbReference type="PIRSR" id="PIRSR615500-1"/>
    </source>
</evidence>
<feature type="non-terminal residue" evidence="10">
    <location>
        <position position="1355"/>
    </location>
</feature>
<dbReference type="GO" id="GO:0004252">
    <property type="term" value="F:serine-type endopeptidase activity"/>
    <property type="evidence" value="ECO:0007669"/>
    <property type="project" value="UniProtKB-UniRule"/>
</dbReference>
<evidence type="ECO:0000256" key="6">
    <source>
        <dbReference type="PROSITE-ProRule" id="PRU01240"/>
    </source>
</evidence>
<dbReference type="Proteomes" id="UP000054498">
    <property type="component" value="Unassembled WGS sequence"/>
</dbReference>
<feature type="active site" description="Charge relay system" evidence="5 6">
    <location>
        <position position="386"/>
    </location>
</feature>
<feature type="active site" description="Charge relay system" evidence="5 6">
    <location>
        <position position="794"/>
    </location>
</feature>
<evidence type="ECO:0000256" key="3">
    <source>
        <dbReference type="ARBA" id="ARBA00022801"/>
    </source>
</evidence>
<dbReference type="PANTHER" id="PTHR43399:SF4">
    <property type="entry name" value="CELL WALL-ASSOCIATED PROTEASE"/>
    <property type="match status" value="1"/>
</dbReference>
<evidence type="ECO:0000256" key="7">
    <source>
        <dbReference type="SAM" id="MobiDB-lite"/>
    </source>
</evidence>
<dbReference type="InterPro" id="IPR000209">
    <property type="entry name" value="Peptidase_S8/S53_dom"/>
</dbReference>
<dbReference type="KEGG" id="mng:MNEG_12259"/>
<evidence type="ECO:0000256" key="2">
    <source>
        <dbReference type="ARBA" id="ARBA00022670"/>
    </source>
</evidence>
<dbReference type="GeneID" id="25729603"/>
<dbReference type="PROSITE" id="PS51892">
    <property type="entry name" value="SUBTILASE"/>
    <property type="match status" value="1"/>
</dbReference>
<reference evidence="10 11" key="1">
    <citation type="journal article" date="2013" name="BMC Genomics">
        <title>Reconstruction of the lipid metabolism for the microalga Monoraphidium neglectum from its genome sequence reveals characteristics suitable for biofuel production.</title>
        <authorList>
            <person name="Bogen C."/>
            <person name="Al-Dilaimi A."/>
            <person name="Albersmeier A."/>
            <person name="Wichmann J."/>
            <person name="Grundmann M."/>
            <person name="Rupp O."/>
            <person name="Lauersen K.J."/>
            <person name="Blifernez-Klassen O."/>
            <person name="Kalinowski J."/>
            <person name="Goesmann A."/>
            <person name="Mussgnug J.H."/>
            <person name="Kruse O."/>
        </authorList>
    </citation>
    <scope>NUCLEOTIDE SEQUENCE [LARGE SCALE GENOMIC DNA]</scope>
    <source>
        <strain evidence="10 11">SAG 48.87</strain>
    </source>
</reference>
<keyword evidence="8" id="KW-0732">Signal</keyword>
<feature type="compositionally biased region" description="Low complexity" evidence="7">
    <location>
        <begin position="248"/>
        <end position="258"/>
    </location>
</feature>
<feature type="chain" id="PRO_5002256971" evidence="8">
    <location>
        <begin position="24"/>
        <end position="1355"/>
    </location>
</feature>
<evidence type="ECO:0000313" key="11">
    <source>
        <dbReference type="Proteomes" id="UP000054498"/>
    </source>
</evidence>
<evidence type="ECO:0000256" key="4">
    <source>
        <dbReference type="ARBA" id="ARBA00022825"/>
    </source>
</evidence>
<dbReference type="Gene3D" id="3.40.50.200">
    <property type="entry name" value="Peptidase S8/S53 domain"/>
    <property type="match status" value="2"/>
</dbReference>
<dbReference type="CDD" id="cd04842">
    <property type="entry name" value="Peptidases_S8_Kp43_protease"/>
    <property type="match status" value="1"/>
</dbReference>
<keyword evidence="4 6" id="KW-0720">Serine protease</keyword>
<dbReference type="InterPro" id="IPR023828">
    <property type="entry name" value="Peptidase_S8_Ser-AS"/>
</dbReference>
<dbReference type="Pfam" id="PF00082">
    <property type="entry name" value="Peptidase_S8"/>
    <property type="match status" value="1"/>
</dbReference>
<gene>
    <name evidence="10" type="ORF">MNEG_12259</name>
</gene>
<comment type="similarity">
    <text evidence="1 6">Belongs to the peptidase S8 family.</text>
</comment>
<evidence type="ECO:0000259" key="9">
    <source>
        <dbReference type="Pfam" id="PF00082"/>
    </source>
</evidence>
<feature type="active site" description="Charge relay system" evidence="5 6">
    <location>
        <position position="442"/>
    </location>
</feature>
<accession>A0A0D2KIU6</accession>
<dbReference type="InterPro" id="IPR051048">
    <property type="entry name" value="Peptidase_S8/S53_subtilisin"/>
</dbReference>
<dbReference type="Gene3D" id="2.60.120.380">
    <property type="match status" value="1"/>
</dbReference>
<keyword evidence="3 6" id="KW-0378">Hydrolase</keyword>
<dbReference type="SUPFAM" id="SSF52743">
    <property type="entry name" value="Subtilisin-like"/>
    <property type="match status" value="1"/>
</dbReference>
<keyword evidence="11" id="KW-1185">Reference proteome</keyword>
<evidence type="ECO:0000256" key="8">
    <source>
        <dbReference type="SAM" id="SignalP"/>
    </source>
</evidence>
<keyword evidence="2 6" id="KW-0645">Protease</keyword>
<dbReference type="PRINTS" id="PR00723">
    <property type="entry name" value="SUBTILISIN"/>
</dbReference>
<organism evidence="10 11">
    <name type="scientific">Monoraphidium neglectum</name>
    <dbReference type="NCBI Taxonomy" id="145388"/>
    <lineage>
        <taxon>Eukaryota</taxon>
        <taxon>Viridiplantae</taxon>
        <taxon>Chlorophyta</taxon>
        <taxon>core chlorophytes</taxon>
        <taxon>Chlorophyceae</taxon>
        <taxon>CS clade</taxon>
        <taxon>Sphaeropleales</taxon>
        <taxon>Selenastraceae</taxon>
        <taxon>Monoraphidium</taxon>
    </lineage>
</organism>
<feature type="signal peptide" evidence="8">
    <location>
        <begin position="1"/>
        <end position="23"/>
    </location>
</feature>
<dbReference type="InterPro" id="IPR022398">
    <property type="entry name" value="Peptidase_S8_His-AS"/>
</dbReference>
<dbReference type="PROSITE" id="PS00137">
    <property type="entry name" value="SUBTILASE_HIS"/>
    <property type="match status" value="1"/>
</dbReference>
<dbReference type="EMBL" id="KK103369">
    <property type="protein sequence ID" value="KIY95703.1"/>
    <property type="molecule type" value="Genomic_DNA"/>
</dbReference>